<keyword evidence="2" id="KW-1003">Cell membrane</keyword>
<evidence type="ECO:0000256" key="6">
    <source>
        <dbReference type="ARBA" id="ARBA00022989"/>
    </source>
</evidence>
<evidence type="ECO:0000256" key="4">
    <source>
        <dbReference type="ARBA" id="ARBA00022692"/>
    </source>
</evidence>
<comment type="subcellular location">
    <subcellularLocation>
        <location evidence="1">Cell membrane</location>
        <topology evidence="1">Single-pass membrane protein</topology>
    </subcellularLocation>
</comment>
<evidence type="ECO:0000256" key="7">
    <source>
        <dbReference type="ARBA" id="ARBA00023136"/>
    </source>
</evidence>
<protein>
    <recommendedName>
        <fullName evidence="11">Glycosyl-4,4'-diaponeurosporenoate acyltransferase</fullName>
    </recommendedName>
</protein>
<keyword evidence="3" id="KW-0808">Transferase</keyword>
<accession>A0A368P3D3</accession>
<keyword evidence="15" id="KW-1185">Reference proteome</keyword>
<evidence type="ECO:0000256" key="13">
    <source>
        <dbReference type="SAM" id="Phobius"/>
    </source>
</evidence>
<dbReference type="InterPro" id="IPR044021">
    <property type="entry name" value="CrtO"/>
</dbReference>
<gene>
    <name evidence="14" type="ORF">DU428_12585</name>
</gene>
<evidence type="ECO:0000313" key="14">
    <source>
        <dbReference type="EMBL" id="RCU56415.1"/>
    </source>
</evidence>
<dbReference type="Proteomes" id="UP000252249">
    <property type="component" value="Unassembled WGS sequence"/>
</dbReference>
<feature type="transmembrane region" description="Helical" evidence="13">
    <location>
        <begin position="83"/>
        <end position="104"/>
    </location>
</feature>
<evidence type="ECO:0000256" key="11">
    <source>
        <dbReference type="ARBA" id="ARBA00023667"/>
    </source>
</evidence>
<proteinExistence type="inferred from homology"/>
<dbReference type="RefSeq" id="WP_113966732.1">
    <property type="nucleotide sequence ID" value="NZ_QNRP01000009.1"/>
</dbReference>
<keyword evidence="8" id="KW-0012">Acyltransferase</keyword>
<feature type="transmembrane region" description="Helical" evidence="13">
    <location>
        <begin position="131"/>
        <end position="149"/>
    </location>
</feature>
<evidence type="ECO:0000256" key="12">
    <source>
        <dbReference type="ARBA" id="ARBA00025324"/>
    </source>
</evidence>
<comment type="function">
    <text evidence="12">Catalyzes the acylation of glycosyl-4,4'-diaponeurosporenoate, i.e. the esterification of glucose at the C6'' position with the carboxyl group of the C(15) fatty acid 12-methyltetradecanoic acid, to yield staphyloxanthin. This is the last step in the biosynthesis of this orange pigment, present in most staphylococci strains.</text>
</comment>
<evidence type="ECO:0000313" key="15">
    <source>
        <dbReference type="Proteomes" id="UP000252249"/>
    </source>
</evidence>
<evidence type="ECO:0000256" key="9">
    <source>
        <dbReference type="ARBA" id="ARBA00023588"/>
    </source>
</evidence>
<evidence type="ECO:0000256" key="8">
    <source>
        <dbReference type="ARBA" id="ARBA00023315"/>
    </source>
</evidence>
<comment type="caution">
    <text evidence="14">The sequence shown here is derived from an EMBL/GenBank/DDBJ whole genome shotgun (WGS) entry which is preliminary data.</text>
</comment>
<keyword evidence="5" id="KW-0732">Signal</keyword>
<feature type="transmembrane region" description="Helical" evidence="13">
    <location>
        <begin position="155"/>
        <end position="173"/>
    </location>
</feature>
<keyword evidence="6 13" id="KW-1133">Transmembrane helix</keyword>
<feature type="transmembrane region" description="Helical" evidence="13">
    <location>
        <begin position="6"/>
        <end position="28"/>
    </location>
</feature>
<dbReference type="GO" id="GO:0016746">
    <property type="term" value="F:acyltransferase activity"/>
    <property type="evidence" value="ECO:0007669"/>
    <property type="project" value="UniProtKB-KW"/>
</dbReference>
<reference evidence="14 15" key="1">
    <citation type="submission" date="2018-07" db="EMBL/GenBank/DDBJ databases">
        <title>Oceanihabitans testaceum sp. nov., isolated from marine sediment.</title>
        <authorList>
            <person name="Li C.-M."/>
        </authorList>
    </citation>
    <scope>NUCLEOTIDE SEQUENCE [LARGE SCALE GENOMIC DNA]</scope>
    <source>
        <strain evidence="14 15">S9-10</strain>
    </source>
</reference>
<dbReference type="OrthoDB" id="669469at2"/>
<dbReference type="GO" id="GO:0005886">
    <property type="term" value="C:plasma membrane"/>
    <property type="evidence" value="ECO:0007669"/>
    <property type="project" value="UniProtKB-SubCell"/>
</dbReference>
<name>A0A368P3D3_9FLAO</name>
<evidence type="ECO:0000256" key="1">
    <source>
        <dbReference type="ARBA" id="ARBA00004162"/>
    </source>
</evidence>
<comment type="similarity">
    <text evidence="10">Belongs to the acyltransferase CrtO family.</text>
</comment>
<dbReference type="EMBL" id="QPIG01000006">
    <property type="protein sequence ID" value="RCU56415.1"/>
    <property type="molecule type" value="Genomic_DNA"/>
</dbReference>
<evidence type="ECO:0000256" key="2">
    <source>
        <dbReference type="ARBA" id="ARBA00022475"/>
    </source>
</evidence>
<dbReference type="UniPathway" id="UPA00029">
    <property type="reaction ID" value="UER00560"/>
</dbReference>
<evidence type="ECO:0000256" key="5">
    <source>
        <dbReference type="ARBA" id="ARBA00022729"/>
    </source>
</evidence>
<evidence type="ECO:0000256" key="3">
    <source>
        <dbReference type="ARBA" id="ARBA00022679"/>
    </source>
</evidence>
<dbReference type="Pfam" id="PF18927">
    <property type="entry name" value="CrtO"/>
    <property type="match status" value="1"/>
</dbReference>
<sequence length="198" mass="23603">MKNLKKIIFPIFSLFLFYRTIELIGYLNSNSSNEFSILEIVTISFLLTLFITGIFAFIGFAYPTNRLLPESYYKIKNPKLLEYLYKILGLKYFRIILLITFWGIKKNRKKYFNGTKKGLTNFIYQTKQSEFGHLGAFFMILICSIMLLLNRFYLIVLIMTLLNIIGNVYPIILQRFHRIRIEKITNYNKDCEKKVKMY</sequence>
<comment type="pathway">
    <text evidence="9">Carotenoid biosynthesis; staphyloxanthin biosynthesis; staphyloxanthin from farnesyl diphosphate: step 5/5.</text>
</comment>
<feature type="transmembrane region" description="Helical" evidence="13">
    <location>
        <begin position="40"/>
        <end position="63"/>
    </location>
</feature>
<organism evidence="14 15">
    <name type="scientific">Oceanihabitans sediminis</name>
    <dbReference type="NCBI Taxonomy" id="1812012"/>
    <lineage>
        <taxon>Bacteria</taxon>
        <taxon>Pseudomonadati</taxon>
        <taxon>Bacteroidota</taxon>
        <taxon>Flavobacteriia</taxon>
        <taxon>Flavobacteriales</taxon>
        <taxon>Flavobacteriaceae</taxon>
        <taxon>Oceanihabitans</taxon>
    </lineage>
</organism>
<keyword evidence="4 13" id="KW-0812">Transmembrane</keyword>
<evidence type="ECO:0000256" key="10">
    <source>
        <dbReference type="ARBA" id="ARBA00023603"/>
    </source>
</evidence>
<keyword evidence="7 13" id="KW-0472">Membrane</keyword>
<dbReference type="AlphaFoldDB" id="A0A368P3D3"/>